<reference evidence="3 4" key="1">
    <citation type="submission" date="2024-11" db="EMBL/GenBank/DDBJ databases">
        <title>Adaptive evolution of stress response genes in parasites aligns with host niche diversity.</title>
        <authorList>
            <person name="Hahn C."/>
            <person name="Resl P."/>
        </authorList>
    </citation>
    <scope>NUCLEOTIDE SEQUENCE [LARGE SCALE GENOMIC DNA]</scope>
    <source>
        <strain evidence="3">EGGRZ-B1_66</strain>
        <tissue evidence="3">Body</tissue>
    </source>
</reference>
<accession>A0ABD2QMC1</accession>
<dbReference type="Gene3D" id="1.10.246.90">
    <property type="entry name" value="Nop domain"/>
    <property type="match status" value="1"/>
</dbReference>
<dbReference type="AlphaFoldDB" id="A0ABD2QMC1"/>
<dbReference type="PANTHER" id="PTHR10894">
    <property type="entry name" value="NUCLEOLAR PROTEIN 5 NUCLEOLAR PROTEIN NOP5 NOP58"/>
    <property type="match status" value="1"/>
</dbReference>
<dbReference type="Proteomes" id="UP001626550">
    <property type="component" value="Unassembled WGS sequence"/>
</dbReference>
<gene>
    <name evidence="3" type="primary">NOP56_1</name>
    <name evidence="3" type="ORF">Ciccas_000796</name>
</gene>
<sequence length="535" mass="60110">MATKQTFLLFEHSCGYAIFLIKQFDEITREFSSHPNSFVKIVGFMPFKDIDEAVENANAIQQGLVTPLLQEFLTQTLPPRDAILMLSRGLLVQPGASSHFYKHIFKTNISNIESTKYFEPRARLVVALEKTKRDLNIEQYLNDTGVIKVLKTIDDMTDHLNGALTKLKSSYKIHFPELLKLISHGDYKTFLLLLSICPHRKYMLEQLEHSAPQLSEELIKNVLQEAKDSFGQEISEEDAENYKNISLRLLRLIDARQNCFESLQKRVDQLAPNLSALLKDVLEKEKNCLQNSPSILAARLISRAGNLDRLAMMPSSRVLSLGASKNLFRRSGAVVANSQGILSGAMKRKNDAEVEELPSVILPPDSVRKQSARLLSAKATLAARADCFRTHNPVLDTKMEVDEVTKDLVGDGTFGHILGSAVSEKLRIWSESKGFHAETTLQLAERRCKLKLRRKKKRANWLRKKIARNAAPTVNSCSELEKPVKEFNLEEFLADDEELHGLNMGLDAYSELPVSSSGDAPVRAKRTLVQASPCL</sequence>
<dbReference type="InterPro" id="IPR036070">
    <property type="entry name" value="Nop_dom_sf"/>
</dbReference>
<evidence type="ECO:0000256" key="1">
    <source>
        <dbReference type="ARBA" id="ARBA00040742"/>
    </source>
</evidence>
<dbReference type="Pfam" id="PF01798">
    <property type="entry name" value="Nop"/>
    <property type="match status" value="1"/>
</dbReference>
<feature type="domain" description="Nop" evidence="2">
    <location>
        <begin position="270"/>
        <end position="431"/>
    </location>
</feature>
<dbReference type="EMBL" id="JBJKFK010000046">
    <property type="protein sequence ID" value="KAL3320532.1"/>
    <property type="molecule type" value="Genomic_DNA"/>
</dbReference>
<comment type="caution">
    <text evidence="3">The sequence shown here is derived from an EMBL/GenBank/DDBJ whole genome shotgun (WGS) entry which is preliminary data.</text>
</comment>
<dbReference type="Pfam" id="PF08156">
    <property type="entry name" value="NOP5NT"/>
    <property type="match status" value="1"/>
</dbReference>
<name>A0ABD2QMC1_9PLAT</name>
<evidence type="ECO:0000313" key="4">
    <source>
        <dbReference type="Proteomes" id="UP001626550"/>
    </source>
</evidence>
<evidence type="ECO:0000313" key="3">
    <source>
        <dbReference type="EMBL" id="KAL3320532.1"/>
    </source>
</evidence>
<dbReference type="InterPro" id="IPR002687">
    <property type="entry name" value="Nop_dom"/>
</dbReference>
<dbReference type="InterPro" id="IPR042239">
    <property type="entry name" value="Nop_C"/>
</dbReference>
<protein>
    <recommendedName>
        <fullName evidence="1">Nucleolar protein 56</fullName>
    </recommendedName>
</protein>
<dbReference type="Gene3D" id="1.10.287.4070">
    <property type="match status" value="1"/>
</dbReference>
<dbReference type="PROSITE" id="PS51358">
    <property type="entry name" value="NOP"/>
    <property type="match status" value="1"/>
</dbReference>
<organism evidence="3 4">
    <name type="scientific">Cichlidogyrus casuarinus</name>
    <dbReference type="NCBI Taxonomy" id="1844966"/>
    <lineage>
        <taxon>Eukaryota</taxon>
        <taxon>Metazoa</taxon>
        <taxon>Spiralia</taxon>
        <taxon>Lophotrochozoa</taxon>
        <taxon>Platyhelminthes</taxon>
        <taxon>Monogenea</taxon>
        <taxon>Monopisthocotylea</taxon>
        <taxon>Dactylogyridea</taxon>
        <taxon>Ancyrocephalidae</taxon>
        <taxon>Cichlidogyrus</taxon>
    </lineage>
</organism>
<dbReference type="InterPro" id="IPR012974">
    <property type="entry name" value="NOP58/56_N"/>
</dbReference>
<keyword evidence="4" id="KW-1185">Reference proteome</keyword>
<dbReference type="SUPFAM" id="SSF89124">
    <property type="entry name" value="Nop domain"/>
    <property type="match status" value="1"/>
</dbReference>
<dbReference type="PANTHER" id="PTHR10894:SF0">
    <property type="entry name" value="NUCLEOLAR PROTEIN 56"/>
    <property type="match status" value="1"/>
</dbReference>
<dbReference type="InterPro" id="IPR045056">
    <property type="entry name" value="Nop56/Nop58"/>
</dbReference>
<evidence type="ECO:0000259" key="2">
    <source>
        <dbReference type="PROSITE" id="PS51358"/>
    </source>
</evidence>
<proteinExistence type="predicted"/>